<accession>A0A8R1Z9Y2</accession>
<gene>
    <name evidence="1" type="primary">WBGene00283286</name>
</gene>
<name>A0A2A6D0B7_PRIPA</name>
<reference evidence="2" key="1">
    <citation type="journal article" date="2008" name="Nat. Genet.">
        <title>The Pristionchus pacificus genome provides a unique perspective on nematode lifestyle and parasitism.</title>
        <authorList>
            <person name="Dieterich C."/>
            <person name="Clifton S.W."/>
            <person name="Schuster L.N."/>
            <person name="Chinwalla A."/>
            <person name="Delehaunty K."/>
            <person name="Dinkelacker I."/>
            <person name="Fulton L."/>
            <person name="Fulton R."/>
            <person name="Godfrey J."/>
            <person name="Minx P."/>
            <person name="Mitreva M."/>
            <person name="Roeseler W."/>
            <person name="Tian H."/>
            <person name="Witte H."/>
            <person name="Yang S.P."/>
            <person name="Wilson R.K."/>
            <person name="Sommer R.J."/>
        </authorList>
    </citation>
    <scope>NUCLEOTIDE SEQUENCE [LARGE SCALE GENOMIC DNA]</scope>
    <source>
        <strain evidence="2">PS312</strain>
    </source>
</reference>
<reference evidence="1" key="2">
    <citation type="submission" date="2022-06" db="UniProtKB">
        <authorList>
            <consortium name="EnsemblMetazoa"/>
        </authorList>
    </citation>
    <scope>IDENTIFICATION</scope>
    <source>
        <strain evidence="1">PS312</strain>
    </source>
</reference>
<evidence type="ECO:0000313" key="2">
    <source>
        <dbReference type="Proteomes" id="UP000005239"/>
    </source>
</evidence>
<organism evidence="1 2">
    <name type="scientific">Pristionchus pacificus</name>
    <name type="common">Parasitic nematode worm</name>
    <dbReference type="NCBI Taxonomy" id="54126"/>
    <lineage>
        <taxon>Eukaryota</taxon>
        <taxon>Metazoa</taxon>
        <taxon>Ecdysozoa</taxon>
        <taxon>Nematoda</taxon>
        <taxon>Chromadorea</taxon>
        <taxon>Rhabditida</taxon>
        <taxon>Rhabditina</taxon>
        <taxon>Diplogasteromorpha</taxon>
        <taxon>Diplogasteroidea</taxon>
        <taxon>Neodiplogasteridae</taxon>
        <taxon>Pristionchus</taxon>
    </lineage>
</organism>
<accession>A0A2A6D0B7</accession>
<dbReference type="AlphaFoldDB" id="A0A2A6D0B7"/>
<sequence length="72" mass="7089">MKENLGAAVVVAAAGAADAAPPKEKVEADGVLEWGLGAAGVVDAPPNPNEILGPVEDEAAAGLKIDAFLGRI</sequence>
<evidence type="ECO:0000313" key="1">
    <source>
        <dbReference type="EnsemblMetazoa" id="PPA44917.1"/>
    </source>
</evidence>
<dbReference type="EnsemblMetazoa" id="PPA44917.1">
    <property type="protein sequence ID" value="PPA44917.1"/>
    <property type="gene ID" value="WBGene00283286"/>
</dbReference>
<proteinExistence type="predicted"/>
<protein>
    <submittedName>
        <fullName evidence="1">Uncharacterized protein</fullName>
    </submittedName>
</protein>
<dbReference type="Proteomes" id="UP000005239">
    <property type="component" value="Unassembled WGS sequence"/>
</dbReference>
<keyword evidence="2" id="KW-1185">Reference proteome</keyword>